<sequence length="157" mass="18084">MTETYKDWHKKLSFALLAYRTSIRTSTAATPFSLVYRIEVVLPIEVEIPSLRVLAELKLDEAEWVQSRYNQLNLIKGKRLRVIQHGHMYQNRMMRAYNKRVRPREFREGDLGVIDIGVVPGTRSIENSTSLTDSNPADIILHNPSKLSDSIRSISPF</sequence>
<keyword evidence="1" id="KW-1185">Reference proteome</keyword>
<gene>
    <name evidence="2" type="primary">LOC121224951</name>
</gene>
<dbReference type="PANTHER" id="PTHR48475">
    <property type="entry name" value="RIBONUCLEASE H"/>
    <property type="match status" value="1"/>
</dbReference>
<reference evidence="1" key="1">
    <citation type="journal article" date="2020" name="Nat. Genet.">
        <title>Genomic diversifications of five Gossypium allopolyploid species and their impact on cotton improvement.</title>
        <authorList>
            <person name="Chen Z.J."/>
            <person name="Sreedasyam A."/>
            <person name="Ando A."/>
            <person name="Song Q."/>
            <person name="De Santiago L.M."/>
            <person name="Hulse-Kemp A.M."/>
            <person name="Ding M."/>
            <person name="Ye W."/>
            <person name="Kirkbride R.C."/>
            <person name="Jenkins J."/>
            <person name="Plott C."/>
            <person name="Lovell J."/>
            <person name="Lin Y.M."/>
            <person name="Vaughn R."/>
            <person name="Liu B."/>
            <person name="Simpson S."/>
            <person name="Scheffler B.E."/>
            <person name="Wen L."/>
            <person name="Saski C.A."/>
            <person name="Grover C.E."/>
            <person name="Hu G."/>
            <person name="Conover J.L."/>
            <person name="Carlson J.W."/>
            <person name="Shu S."/>
            <person name="Boston L.B."/>
            <person name="Williams M."/>
            <person name="Peterson D.G."/>
            <person name="McGee K."/>
            <person name="Jones D.C."/>
            <person name="Wendel J.F."/>
            <person name="Stelly D.M."/>
            <person name="Grimwood J."/>
            <person name="Schmutz J."/>
        </authorList>
    </citation>
    <scope>NUCLEOTIDE SEQUENCE [LARGE SCALE GENOMIC DNA]</scope>
    <source>
        <strain evidence="1">cv. TM-1</strain>
    </source>
</reference>
<dbReference type="RefSeq" id="XP_040964537.1">
    <property type="nucleotide sequence ID" value="XM_041108603.1"/>
</dbReference>
<evidence type="ECO:0000313" key="1">
    <source>
        <dbReference type="Proteomes" id="UP000818029"/>
    </source>
</evidence>
<dbReference type="Proteomes" id="UP000818029">
    <property type="component" value="Chromosome D13"/>
</dbReference>
<name>A0ABM3BBV4_GOSHI</name>
<protein>
    <submittedName>
        <fullName evidence="2">Uncharacterized protein</fullName>
    </submittedName>
</protein>
<reference evidence="2" key="2">
    <citation type="submission" date="2025-08" db="UniProtKB">
        <authorList>
            <consortium name="RefSeq"/>
        </authorList>
    </citation>
    <scope>IDENTIFICATION</scope>
</reference>
<accession>A0ABM3BBV4</accession>
<dbReference type="PANTHER" id="PTHR48475:SF1">
    <property type="entry name" value="RNASE H TYPE-1 DOMAIN-CONTAINING PROTEIN"/>
    <property type="match status" value="1"/>
</dbReference>
<dbReference type="Gene3D" id="3.30.420.10">
    <property type="entry name" value="Ribonuclease H-like superfamily/Ribonuclease H"/>
    <property type="match status" value="1"/>
</dbReference>
<evidence type="ECO:0000313" key="2">
    <source>
        <dbReference type="RefSeq" id="XP_040964537.1"/>
    </source>
</evidence>
<dbReference type="GeneID" id="121224951"/>
<dbReference type="InterPro" id="IPR036397">
    <property type="entry name" value="RNaseH_sf"/>
</dbReference>
<organism evidence="1 2">
    <name type="scientific">Gossypium hirsutum</name>
    <name type="common">Upland cotton</name>
    <name type="synonym">Gossypium mexicanum</name>
    <dbReference type="NCBI Taxonomy" id="3635"/>
    <lineage>
        <taxon>Eukaryota</taxon>
        <taxon>Viridiplantae</taxon>
        <taxon>Streptophyta</taxon>
        <taxon>Embryophyta</taxon>
        <taxon>Tracheophyta</taxon>
        <taxon>Spermatophyta</taxon>
        <taxon>Magnoliopsida</taxon>
        <taxon>eudicotyledons</taxon>
        <taxon>Gunneridae</taxon>
        <taxon>Pentapetalae</taxon>
        <taxon>rosids</taxon>
        <taxon>malvids</taxon>
        <taxon>Malvales</taxon>
        <taxon>Malvaceae</taxon>
        <taxon>Malvoideae</taxon>
        <taxon>Gossypium</taxon>
    </lineage>
</organism>
<proteinExistence type="predicted"/>